<keyword evidence="3" id="KW-1185">Reference proteome</keyword>
<feature type="compositionally biased region" description="Low complexity" evidence="1">
    <location>
        <begin position="60"/>
        <end position="69"/>
    </location>
</feature>
<reference evidence="2" key="1">
    <citation type="submission" date="2020-05" db="EMBL/GenBank/DDBJ databases">
        <title>Phylogenomic resolution of chytrid fungi.</title>
        <authorList>
            <person name="Stajich J.E."/>
            <person name="Amses K."/>
            <person name="Simmons R."/>
            <person name="Seto K."/>
            <person name="Myers J."/>
            <person name="Bonds A."/>
            <person name="Quandt C.A."/>
            <person name="Barry K."/>
            <person name="Liu P."/>
            <person name="Grigoriev I."/>
            <person name="Longcore J.E."/>
            <person name="James T.Y."/>
        </authorList>
    </citation>
    <scope>NUCLEOTIDE SEQUENCE</scope>
    <source>
        <strain evidence="2">JEL0379</strain>
    </source>
</reference>
<evidence type="ECO:0000313" key="3">
    <source>
        <dbReference type="Proteomes" id="UP001212152"/>
    </source>
</evidence>
<feature type="region of interest" description="Disordered" evidence="1">
    <location>
        <begin position="60"/>
        <end position="79"/>
    </location>
</feature>
<evidence type="ECO:0000313" key="2">
    <source>
        <dbReference type="EMBL" id="KAJ3182757.1"/>
    </source>
</evidence>
<proteinExistence type="predicted"/>
<dbReference type="EMBL" id="JADGJQ010000008">
    <property type="protein sequence ID" value="KAJ3182757.1"/>
    <property type="molecule type" value="Genomic_DNA"/>
</dbReference>
<dbReference type="Proteomes" id="UP001212152">
    <property type="component" value="Unassembled WGS sequence"/>
</dbReference>
<comment type="caution">
    <text evidence="2">The sequence shown here is derived from an EMBL/GenBank/DDBJ whole genome shotgun (WGS) entry which is preliminary data.</text>
</comment>
<sequence length="79" mass="8477">MAAGYTVNKTLTFVAVLGGMFSGSWAINRFLKPDMSIPDFLADPAADPKVQKANRLKELQAQAASVAASEQPRDQKPTP</sequence>
<dbReference type="AlphaFoldDB" id="A0AAD5TP98"/>
<accession>A0AAD5TP98</accession>
<evidence type="ECO:0000256" key="1">
    <source>
        <dbReference type="SAM" id="MobiDB-lite"/>
    </source>
</evidence>
<name>A0AAD5TP98_9FUNG</name>
<protein>
    <submittedName>
        <fullName evidence="2">Uncharacterized protein</fullName>
    </submittedName>
</protein>
<gene>
    <name evidence="2" type="ORF">HDU87_008096</name>
</gene>
<organism evidence="2 3">
    <name type="scientific">Geranomyces variabilis</name>
    <dbReference type="NCBI Taxonomy" id="109894"/>
    <lineage>
        <taxon>Eukaryota</taxon>
        <taxon>Fungi</taxon>
        <taxon>Fungi incertae sedis</taxon>
        <taxon>Chytridiomycota</taxon>
        <taxon>Chytridiomycota incertae sedis</taxon>
        <taxon>Chytridiomycetes</taxon>
        <taxon>Spizellomycetales</taxon>
        <taxon>Powellomycetaceae</taxon>
        <taxon>Geranomyces</taxon>
    </lineage>
</organism>